<reference evidence="2" key="1">
    <citation type="journal article" date="2023" name="Mol. Phylogenet. Evol.">
        <title>Genome-scale phylogeny and comparative genomics of the fungal order Sordariales.</title>
        <authorList>
            <person name="Hensen N."/>
            <person name="Bonometti L."/>
            <person name="Westerberg I."/>
            <person name="Brannstrom I.O."/>
            <person name="Guillou S."/>
            <person name="Cros-Aarteil S."/>
            <person name="Calhoun S."/>
            <person name="Haridas S."/>
            <person name="Kuo A."/>
            <person name="Mondo S."/>
            <person name="Pangilinan J."/>
            <person name="Riley R."/>
            <person name="LaButti K."/>
            <person name="Andreopoulos B."/>
            <person name="Lipzen A."/>
            <person name="Chen C."/>
            <person name="Yan M."/>
            <person name="Daum C."/>
            <person name="Ng V."/>
            <person name="Clum A."/>
            <person name="Steindorff A."/>
            <person name="Ohm R.A."/>
            <person name="Martin F."/>
            <person name="Silar P."/>
            <person name="Natvig D.O."/>
            <person name="Lalanne C."/>
            <person name="Gautier V."/>
            <person name="Ament-Velasquez S.L."/>
            <person name="Kruys A."/>
            <person name="Hutchinson M.I."/>
            <person name="Powell A.J."/>
            <person name="Barry K."/>
            <person name="Miller A.N."/>
            <person name="Grigoriev I.V."/>
            <person name="Debuchy R."/>
            <person name="Gladieux P."/>
            <person name="Hiltunen Thoren M."/>
            <person name="Johannesson H."/>
        </authorList>
    </citation>
    <scope>NUCLEOTIDE SEQUENCE</scope>
    <source>
        <strain evidence="2">PSN293</strain>
    </source>
</reference>
<dbReference type="AlphaFoldDB" id="A0AAN7B2B5"/>
<proteinExistence type="predicted"/>
<reference evidence="2" key="2">
    <citation type="submission" date="2023-05" db="EMBL/GenBank/DDBJ databases">
        <authorList>
            <consortium name="Lawrence Berkeley National Laboratory"/>
            <person name="Steindorff A."/>
            <person name="Hensen N."/>
            <person name="Bonometti L."/>
            <person name="Westerberg I."/>
            <person name="Brannstrom I.O."/>
            <person name="Guillou S."/>
            <person name="Cros-Aarteil S."/>
            <person name="Calhoun S."/>
            <person name="Haridas S."/>
            <person name="Kuo A."/>
            <person name="Mondo S."/>
            <person name="Pangilinan J."/>
            <person name="Riley R."/>
            <person name="Labutti K."/>
            <person name="Andreopoulos B."/>
            <person name="Lipzen A."/>
            <person name="Chen C."/>
            <person name="Yanf M."/>
            <person name="Daum C."/>
            <person name="Ng V."/>
            <person name="Clum A."/>
            <person name="Ohm R."/>
            <person name="Martin F."/>
            <person name="Silar P."/>
            <person name="Natvig D."/>
            <person name="Lalanne C."/>
            <person name="Gautier V."/>
            <person name="Ament-Velasquez S.L."/>
            <person name="Kruys A."/>
            <person name="Hutchinson M.I."/>
            <person name="Powell A.J."/>
            <person name="Barry K."/>
            <person name="Miller A.N."/>
            <person name="Grigoriev I.V."/>
            <person name="Debuchy R."/>
            <person name="Gladieux P."/>
            <person name="Thoren M.H."/>
            <person name="Johannesson H."/>
        </authorList>
    </citation>
    <scope>NUCLEOTIDE SEQUENCE</scope>
    <source>
        <strain evidence="2">PSN293</strain>
    </source>
</reference>
<name>A0AAN7B2B5_9PEZI</name>
<accession>A0AAN7B2B5</accession>
<comment type="caution">
    <text evidence="2">The sequence shown here is derived from an EMBL/GenBank/DDBJ whole genome shotgun (WGS) entry which is preliminary data.</text>
</comment>
<dbReference type="PANTHER" id="PTHR39596:SF3">
    <property type="entry name" value="HETEROKARYON INCOMPATIBILITY DOMAIN-CONTAINING PROTEIN"/>
    <property type="match status" value="1"/>
</dbReference>
<evidence type="ECO:0000256" key="1">
    <source>
        <dbReference type="SAM" id="MobiDB-lite"/>
    </source>
</evidence>
<dbReference type="PANTHER" id="PTHR39596">
    <property type="match status" value="1"/>
</dbReference>
<gene>
    <name evidence="2" type="ORF">QBC37DRAFT_487332</name>
</gene>
<dbReference type="EMBL" id="MU858279">
    <property type="protein sequence ID" value="KAK4207699.1"/>
    <property type="molecule type" value="Genomic_DNA"/>
</dbReference>
<keyword evidence="3" id="KW-1185">Reference proteome</keyword>
<evidence type="ECO:0000313" key="2">
    <source>
        <dbReference type="EMBL" id="KAK4207699.1"/>
    </source>
</evidence>
<dbReference type="Proteomes" id="UP001301769">
    <property type="component" value="Unassembled WGS sequence"/>
</dbReference>
<feature type="region of interest" description="Disordered" evidence="1">
    <location>
        <begin position="128"/>
        <end position="159"/>
    </location>
</feature>
<feature type="non-terminal residue" evidence="2">
    <location>
        <position position="562"/>
    </location>
</feature>
<feature type="region of interest" description="Disordered" evidence="1">
    <location>
        <begin position="61"/>
        <end position="100"/>
    </location>
</feature>
<organism evidence="2 3">
    <name type="scientific">Rhypophila decipiens</name>
    <dbReference type="NCBI Taxonomy" id="261697"/>
    <lineage>
        <taxon>Eukaryota</taxon>
        <taxon>Fungi</taxon>
        <taxon>Dikarya</taxon>
        <taxon>Ascomycota</taxon>
        <taxon>Pezizomycotina</taxon>
        <taxon>Sordariomycetes</taxon>
        <taxon>Sordariomycetidae</taxon>
        <taxon>Sordariales</taxon>
        <taxon>Naviculisporaceae</taxon>
        <taxon>Rhypophila</taxon>
    </lineage>
</organism>
<evidence type="ECO:0000313" key="3">
    <source>
        <dbReference type="Proteomes" id="UP001301769"/>
    </source>
</evidence>
<feature type="region of interest" description="Disordered" evidence="1">
    <location>
        <begin position="227"/>
        <end position="266"/>
    </location>
</feature>
<sequence length="562" mass="63081">MDHLRDNGFMAVSTTAHVQWVLANHKEDIKALFRKRTFGYTEFVAFHEDRGWTADESNEFQLKKKDKKGSERKSSGKQTLPESKIEGPADKNGPTNSKPPRGYNIVEICQAWLFFALLVCVLRKDKEPHQSKGARSRTGGPATPRGSLPFGSHHPQEQDDHHTIPILAFEDLVDGELLTTKNLLAKLQIWHDCIKTITPKAKLRSRLIEVDRTLHLARRVVRANMTGKVSGSHESSPMFGKDSHMNDTSGSGQGRARKGSNGESETALGKTASELSFCIMVLGETLSAAKLQLMNDLELRMNGWLVDDDDGWGPPHYILSRMEKSWCPRASAVMQGQLGFSAILLSTAFQIREKLPADRRKHQRCNSKTCFHVPGVDTSESIKIFYPPRHHPSEEECKMQTSDDCNLYGPDMPSLLKILKNATSATESTSFPVLRIVSTIRDPEEGAVWRVKGVTVEQWSLEPERDLRKPHFTAISHVWSQGMGNETSNTLQECQLEFILTNLLAAEAEAGVSTDTNDSRDKAYAEKLFEQVLGREYDSEDFAKVVSPCRVAPTWRRRRAKS</sequence>
<protein>
    <submittedName>
        <fullName evidence="2">Uncharacterized protein</fullName>
    </submittedName>
</protein>